<evidence type="ECO:0000256" key="10">
    <source>
        <dbReference type="ARBA" id="ARBA00023180"/>
    </source>
</evidence>
<evidence type="ECO:0000256" key="11">
    <source>
        <dbReference type="SAM" id="MobiDB-lite"/>
    </source>
</evidence>
<dbReference type="GO" id="GO:0007165">
    <property type="term" value="P:signal transduction"/>
    <property type="evidence" value="ECO:0007669"/>
    <property type="project" value="InterPro"/>
</dbReference>
<dbReference type="STRING" id="1965070.A0A3S3PRJ4"/>
<dbReference type="EMBL" id="NCKU01000422">
    <property type="protein sequence ID" value="RWS15561.1"/>
    <property type="molecule type" value="Genomic_DNA"/>
</dbReference>
<feature type="compositionally biased region" description="Low complexity" evidence="11">
    <location>
        <begin position="190"/>
        <end position="200"/>
    </location>
</feature>
<reference evidence="14" key="2">
    <citation type="submission" date="2018-11" db="EMBL/GenBank/DDBJ databases">
        <title>Trombidioid mite genomics.</title>
        <authorList>
            <person name="Dong X."/>
        </authorList>
    </citation>
    <scope>NUCLEOTIDE SEQUENCE</scope>
    <source>
        <strain evidence="14">UoL-WK</strain>
    </source>
</reference>
<keyword evidence="5" id="KW-0732">Signal</keyword>
<keyword evidence="3" id="KW-0433">Leucine-rich repeat</keyword>
<feature type="transmembrane region" description="Helical" evidence="12">
    <location>
        <begin position="939"/>
        <end position="962"/>
    </location>
</feature>
<keyword evidence="7 12" id="KW-1133">Transmembrane helix</keyword>
<feature type="region of interest" description="Disordered" evidence="11">
    <location>
        <begin position="170"/>
        <end position="200"/>
    </location>
</feature>
<dbReference type="GO" id="GO:0038023">
    <property type="term" value="F:signaling receptor activity"/>
    <property type="evidence" value="ECO:0007669"/>
    <property type="project" value="TreeGrafter"/>
</dbReference>
<evidence type="ECO:0000256" key="2">
    <source>
        <dbReference type="ARBA" id="ARBA00009634"/>
    </source>
</evidence>
<comment type="similarity">
    <text evidence="2">Belongs to the Toll-like receptor family.</text>
</comment>
<dbReference type="Gene3D" id="3.80.10.10">
    <property type="entry name" value="Ribonuclease Inhibitor"/>
    <property type="match status" value="4"/>
</dbReference>
<dbReference type="InterPro" id="IPR000483">
    <property type="entry name" value="Cys-rich_flank_reg_C"/>
</dbReference>
<evidence type="ECO:0000256" key="3">
    <source>
        <dbReference type="ARBA" id="ARBA00022614"/>
    </source>
</evidence>
<gene>
    <name evidence="14" type="ORF">B4U79_04615</name>
    <name evidence="15" type="ORF">B4U79_11996</name>
</gene>
<dbReference type="GO" id="GO:0005886">
    <property type="term" value="C:plasma membrane"/>
    <property type="evidence" value="ECO:0007669"/>
    <property type="project" value="TreeGrafter"/>
</dbReference>
<keyword evidence="16" id="KW-1185">Reference proteome</keyword>
<keyword evidence="10" id="KW-0325">Glycoprotein</keyword>
<evidence type="ECO:0000256" key="5">
    <source>
        <dbReference type="ARBA" id="ARBA00022729"/>
    </source>
</evidence>
<dbReference type="InterPro" id="IPR003591">
    <property type="entry name" value="Leu-rich_rpt_typical-subtyp"/>
</dbReference>
<evidence type="ECO:0000256" key="4">
    <source>
        <dbReference type="ARBA" id="ARBA00022692"/>
    </source>
</evidence>
<dbReference type="EMBL" id="NCKU01000541">
    <property type="protein sequence ID" value="RWS15116.1"/>
    <property type="molecule type" value="Genomic_DNA"/>
</dbReference>
<protein>
    <submittedName>
        <fullName evidence="14">Toll-like protein</fullName>
    </submittedName>
</protein>
<dbReference type="InterPro" id="IPR035897">
    <property type="entry name" value="Toll_tir_struct_dom_sf"/>
</dbReference>
<accession>A0A3S3PRJ4</accession>
<dbReference type="SMART" id="SM00369">
    <property type="entry name" value="LRR_TYP"/>
    <property type="match status" value="8"/>
</dbReference>
<organism evidence="14 16">
    <name type="scientific">Dinothrombium tinctorium</name>
    <dbReference type="NCBI Taxonomy" id="1965070"/>
    <lineage>
        <taxon>Eukaryota</taxon>
        <taxon>Metazoa</taxon>
        <taxon>Ecdysozoa</taxon>
        <taxon>Arthropoda</taxon>
        <taxon>Chelicerata</taxon>
        <taxon>Arachnida</taxon>
        <taxon>Acari</taxon>
        <taxon>Acariformes</taxon>
        <taxon>Trombidiformes</taxon>
        <taxon>Prostigmata</taxon>
        <taxon>Anystina</taxon>
        <taxon>Parasitengona</taxon>
        <taxon>Trombidioidea</taxon>
        <taxon>Trombidiidae</taxon>
        <taxon>Dinothrombium</taxon>
    </lineage>
</organism>
<comment type="subcellular location">
    <subcellularLocation>
        <location evidence="1">Membrane</location>
        <topology evidence="1">Single-pass type I membrane protein</topology>
    </subcellularLocation>
</comment>
<evidence type="ECO:0000313" key="14">
    <source>
        <dbReference type="EMBL" id="RWS15116.1"/>
    </source>
</evidence>
<proteinExistence type="inferred from homology"/>
<evidence type="ECO:0000256" key="8">
    <source>
        <dbReference type="ARBA" id="ARBA00023136"/>
    </source>
</evidence>
<keyword evidence="4 12" id="KW-0812">Transmembrane</keyword>
<dbReference type="Gene3D" id="3.40.50.10140">
    <property type="entry name" value="Toll/interleukin-1 receptor homology (TIR) domain"/>
    <property type="match status" value="1"/>
</dbReference>
<keyword evidence="9" id="KW-0675">Receptor</keyword>
<feature type="domain" description="TIR" evidence="13">
    <location>
        <begin position="995"/>
        <end position="1186"/>
    </location>
</feature>
<evidence type="ECO:0000313" key="15">
    <source>
        <dbReference type="EMBL" id="RWS15561.1"/>
    </source>
</evidence>
<feature type="transmembrane region" description="Helical" evidence="12">
    <location>
        <begin position="969"/>
        <end position="987"/>
    </location>
</feature>
<dbReference type="Pfam" id="PF01582">
    <property type="entry name" value="TIR"/>
    <property type="match status" value="1"/>
</dbReference>
<dbReference type="InterPro" id="IPR000157">
    <property type="entry name" value="TIR_dom"/>
</dbReference>
<evidence type="ECO:0000256" key="12">
    <source>
        <dbReference type="SAM" id="Phobius"/>
    </source>
</evidence>
<evidence type="ECO:0000313" key="16">
    <source>
        <dbReference type="Proteomes" id="UP000285301"/>
    </source>
</evidence>
<dbReference type="PANTHER" id="PTHR24365">
    <property type="entry name" value="TOLL-LIKE RECEPTOR"/>
    <property type="match status" value="1"/>
</dbReference>
<dbReference type="Pfam" id="PF13855">
    <property type="entry name" value="LRR_8"/>
    <property type="match status" value="2"/>
</dbReference>
<keyword evidence="8 12" id="KW-0472">Membrane</keyword>
<keyword evidence="6" id="KW-0677">Repeat</keyword>
<evidence type="ECO:0000259" key="13">
    <source>
        <dbReference type="PROSITE" id="PS50104"/>
    </source>
</evidence>
<evidence type="ECO:0000256" key="6">
    <source>
        <dbReference type="ARBA" id="ARBA00022737"/>
    </source>
</evidence>
<dbReference type="SUPFAM" id="SSF52200">
    <property type="entry name" value="Toll/Interleukin receptor TIR domain"/>
    <property type="match status" value="2"/>
</dbReference>
<dbReference type="PANTHER" id="PTHR24365:SF541">
    <property type="entry name" value="PROTEIN TOLL-RELATED"/>
    <property type="match status" value="1"/>
</dbReference>
<dbReference type="InterPro" id="IPR001611">
    <property type="entry name" value="Leu-rich_rpt"/>
</dbReference>
<dbReference type="SMART" id="SM00255">
    <property type="entry name" value="TIR"/>
    <property type="match status" value="1"/>
</dbReference>
<evidence type="ECO:0000256" key="9">
    <source>
        <dbReference type="ARBA" id="ARBA00023170"/>
    </source>
</evidence>
<evidence type="ECO:0000256" key="1">
    <source>
        <dbReference type="ARBA" id="ARBA00004479"/>
    </source>
</evidence>
<feature type="region of interest" description="Disordered" evidence="11">
    <location>
        <begin position="1240"/>
        <end position="1260"/>
    </location>
</feature>
<dbReference type="SMART" id="SM00082">
    <property type="entry name" value="LRRCT"/>
    <property type="match status" value="1"/>
</dbReference>
<evidence type="ECO:0000256" key="7">
    <source>
        <dbReference type="ARBA" id="ARBA00022989"/>
    </source>
</evidence>
<dbReference type="Proteomes" id="UP000285301">
    <property type="component" value="Unassembled WGS sequence"/>
</dbReference>
<sequence>MCLKFSGFNVDEVDTFYIINCELPTIPFNLILHRTSVSNNKERGSNRQISSSSQSSVVRSLSVKTFRSTAISLQHFQTLFFGLDSLESLSIENYQLVVKEDVKREFKRSVARTEVNYTLSTINYSIAEKLTTETSAQQTVTVETTAANTNHESKKSEAKFNKLENSAKISNNATSDRNHAPDFASPRFFSNDNNLKKNSANNTTKIVDPIDEESSFPHSVHHPKLNLTFGQLFPKLKSLILRAFLTHDSDENSYILKELLTDLRNLEYVFLNSNVIRIIPSRFLEHSAQTLKNAYFIGNKIRKVYSFASLKVLESLDISQNEISQLSSHIFSRLVNLKHVRISQNHFKTIPNGLFAKNVELTSIDMNLNEGLKELPSTLLLNLERLENFSIADCNLTRLAARPEIFFSFAPNLKKIDMRNNRFKNLTAPKMFARNPKLSILDISFNDIESISKEIFDQNNTDLVELNFYGNNIRFLDQDTFFYLKNLKILNFGFNNLHEVKPQLFYNLANLVEINLSKNKLVSVNSEGSKTPFGAGKSLKKIDLSANYLSNFKEFTIQWNIYLHIEKLNLTANRIQGEIEIPVFHSIASELVLDLRQNNITSVNIRDLEEYENTVLEASKLEKNDFNENRNNKLSQLIVILDNNPLHCDCNLHPLLRYAKTLNDRTTRGVLKRALFDIHSPDLTCATPARMSKRLFAEIGFEELTCDVNDSSLCPQRCHCFYRPEDKTVVINGEGRELTTIPIKAATLTNIKGLRLSANSKVSKTNGIVLNLAHNSIKSLDALSNLLRSNSSSNGRKNFMFLDVYLDHNKITKIPETFLMNSSHSHIKLRVLSLRYNHITQIPANFLRDFTDYINDTEAPMKNVKLYLGSNPYRCVSESNNSSESDCDIRMFKSWLVTNYLIVDSNNVKCDSLEFNSSSALIHIPDKVLCPHLFKESRALVTTLVIIIGILAVFLFLVTVLYYRNKQTILAFIYIHLHPVFVCFNFTEEDIDEDKLYDAFVSYSSADRDIVMQLIEKLEKPSTAADSTISFLQSQVNLPSIHEGESDQIVPDLNRDILEKPQASKAGQESQQSANSGPEYFKLCIHERDWLPGNLISWNIVNSVQNSRRTILVLSKEFIKSIWFRVEFHTAYYQMLEDKIDRLIVIVKGELPPKEELDKDLVFLLTTKTYLVWGEKWFWEKLRYALPHKKRKPDKLVPGEAMNIGGTLGPQHKNKASSKNEIMKEYVEQAIANHFQLKNSDNLNERNEKNKNSNTNSRVYDRKSFTTGGVVNDSFVIETET</sequence>
<dbReference type="SUPFAM" id="SSF52058">
    <property type="entry name" value="L domain-like"/>
    <property type="match status" value="2"/>
</dbReference>
<dbReference type="PROSITE" id="PS50104">
    <property type="entry name" value="TIR"/>
    <property type="match status" value="1"/>
</dbReference>
<dbReference type="InterPro" id="IPR032675">
    <property type="entry name" value="LRR_dom_sf"/>
</dbReference>
<dbReference type="OrthoDB" id="6409297at2759"/>
<comment type="caution">
    <text evidence="14">The sequence shown here is derived from an EMBL/GenBank/DDBJ whole genome shotgun (WGS) entry which is preliminary data.</text>
</comment>
<dbReference type="PROSITE" id="PS51450">
    <property type="entry name" value="LRR"/>
    <property type="match status" value="3"/>
</dbReference>
<name>A0A3S3PRJ4_9ACAR</name>
<reference evidence="14 16" key="1">
    <citation type="journal article" date="2018" name="Gigascience">
        <title>Genomes of trombidid mites reveal novel predicted allergens and laterally-transferred genes associated with secondary metabolism.</title>
        <authorList>
            <person name="Dong X."/>
            <person name="Chaisiri K."/>
            <person name="Xia D."/>
            <person name="Armstrong S.D."/>
            <person name="Fang Y."/>
            <person name="Donnelly M.J."/>
            <person name="Kadowaki T."/>
            <person name="McGarry J.W."/>
            <person name="Darby A.C."/>
            <person name="Makepeace B.L."/>
        </authorList>
    </citation>
    <scope>NUCLEOTIDE SEQUENCE [LARGE SCALE GENOMIC DNA]</scope>
    <source>
        <strain evidence="14">UoL-WK</strain>
    </source>
</reference>